<evidence type="ECO:0000313" key="2">
    <source>
        <dbReference type="Proteomes" id="UP000215914"/>
    </source>
</evidence>
<reference evidence="1" key="2">
    <citation type="submission" date="2020-06" db="EMBL/GenBank/DDBJ databases">
        <title>Helianthus annuus Genome sequencing and assembly Release 2.</title>
        <authorList>
            <person name="Gouzy J."/>
            <person name="Langlade N."/>
            <person name="Munos S."/>
        </authorList>
    </citation>
    <scope>NUCLEOTIDE SEQUENCE</scope>
    <source>
        <tissue evidence="1">Leaves</tissue>
    </source>
</reference>
<keyword evidence="2" id="KW-1185">Reference proteome</keyword>
<organism evidence="1 2">
    <name type="scientific">Helianthus annuus</name>
    <name type="common">Common sunflower</name>
    <dbReference type="NCBI Taxonomy" id="4232"/>
    <lineage>
        <taxon>Eukaryota</taxon>
        <taxon>Viridiplantae</taxon>
        <taxon>Streptophyta</taxon>
        <taxon>Embryophyta</taxon>
        <taxon>Tracheophyta</taxon>
        <taxon>Spermatophyta</taxon>
        <taxon>Magnoliopsida</taxon>
        <taxon>eudicotyledons</taxon>
        <taxon>Gunneridae</taxon>
        <taxon>Pentapetalae</taxon>
        <taxon>asterids</taxon>
        <taxon>campanulids</taxon>
        <taxon>Asterales</taxon>
        <taxon>Asteraceae</taxon>
        <taxon>Asteroideae</taxon>
        <taxon>Heliantheae alliance</taxon>
        <taxon>Heliantheae</taxon>
        <taxon>Helianthus</taxon>
    </lineage>
</organism>
<dbReference type="AlphaFoldDB" id="A0A9K3NFQ9"/>
<dbReference type="EMBL" id="MNCJ02000322">
    <property type="protein sequence ID" value="KAF5798531.1"/>
    <property type="molecule type" value="Genomic_DNA"/>
</dbReference>
<dbReference type="Gramene" id="mRNA:HanXRQr2_Chr07g0294011">
    <property type="protein sequence ID" value="CDS:HanXRQr2_Chr07g0294011.1"/>
    <property type="gene ID" value="HanXRQr2_Chr07g0294011"/>
</dbReference>
<gene>
    <name evidence="1" type="ORF">HanXRQr2_Chr07g0294011</name>
</gene>
<sequence>MPYKRPEYSTIKRVTKRNQLGGSELDFFQITVCTQHQCPQGMTRQPEVVAWILSN</sequence>
<accession>A0A9K3NFQ9</accession>
<reference evidence="1" key="1">
    <citation type="journal article" date="2017" name="Nature">
        <title>The sunflower genome provides insights into oil metabolism, flowering and Asterid evolution.</title>
        <authorList>
            <person name="Badouin H."/>
            <person name="Gouzy J."/>
            <person name="Grassa C.J."/>
            <person name="Murat F."/>
            <person name="Staton S.E."/>
            <person name="Cottret L."/>
            <person name="Lelandais-Briere C."/>
            <person name="Owens G.L."/>
            <person name="Carrere S."/>
            <person name="Mayjonade B."/>
            <person name="Legrand L."/>
            <person name="Gill N."/>
            <person name="Kane N.C."/>
            <person name="Bowers J.E."/>
            <person name="Hubner S."/>
            <person name="Bellec A."/>
            <person name="Berard A."/>
            <person name="Berges H."/>
            <person name="Blanchet N."/>
            <person name="Boniface M.C."/>
            <person name="Brunel D."/>
            <person name="Catrice O."/>
            <person name="Chaidir N."/>
            <person name="Claudel C."/>
            <person name="Donnadieu C."/>
            <person name="Faraut T."/>
            <person name="Fievet G."/>
            <person name="Helmstetter N."/>
            <person name="King M."/>
            <person name="Knapp S.J."/>
            <person name="Lai Z."/>
            <person name="Le Paslier M.C."/>
            <person name="Lippi Y."/>
            <person name="Lorenzon L."/>
            <person name="Mandel J.R."/>
            <person name="Marage G."/>
            <person name="Marchand G."/>
            <person name="Marquand E."/>
            <person name="Bret-Mestries E."/>
            <person name="Morien E."/>
            <person name="Nambeesan S."/>
            <person name="Nguyen T."/>
            <person name="Pegot-Espagnet P."/>
            <person name="Pouilly N."/>
            <person name="Raftis F."/>
            <person name="Sallet E."/>
            <person name="Schiex T."/>
            <person name="Thomas J."/>
            <person name="Vandecasteele C."/>
            <person name="Vares D."/>
            <person name="Vear F."/>
            <person name="Vautrin S."/>
            <person name="Crespi M."/>
            <person name="Mangin B."/>
            <person name="Burke J.M."/>
            <person name="Salse J."/>
            <person name="Munos S."/>
            <person name="Vincourt P."/>
            <person name="Rieseberg L.H."/>
            <person name="Langlade N.B."/>
        </authorList>
    </citation>
    <scope>NUCLEOTIDE SEQUENCE</scope>
    <source>
        <tissue evidence="1">Leaves</tissue>
    </source>
</reference>
<proteinExistence type="predicted"/>
<protein>
    <submittedName>
        <fullName evidence="1">Uncharacterized protein</fullName>
    </submittedName>
</protein>
<comment type="caution">
    <text evidence="1">The sequence shown here is derived from an EMBL/GenBank/DDBJ whole genome shotgun (WGS) entry which is preliminary data.</text>
</comment>
<name>A0A9K3NFQ9_HELAN</name>
<dbReference type="Proteomes" id="UP000215914">
    <property type="component" value="Unassembled WGS sequence"/>
</dbReference>
<evidence type="ECO:0000313" key="1">
    <source>
        <dbReference type="EMBL" id="KAF5798531.1"/>
    </source>
</evidence>